<name>A0AAP5QGF9_9BURK</name>
<evidence type="ECO:0000313" key="4">
    <source>
        <dbReference type="Proteomes" id="UP001246473"/>
    </source>
</evidence>
<evidence type="ECO:0000313" key="3">
    <source>
        <dbReference type="EMBL" id="MDT8843766.1"/>
    </source>
</evidence>
<dbReference type="InterPro" id="IPR011119">
    <property type="entry name" value="Unchr_helicase_relaxase_TraI"/>
</dbReference>
<dbReference type="RefSeq" id="WP_315697733.1">
    <property type="nucleotide sequence ID" value="NZ_JANSLM010000029.1"/>
</dbReference>
<accession>A0AAP5QGF9</accession>
<dbReference type="Pfam" id="PF07514">
    <property type="entry name" value="TraI_2"/>
    <property type="match status" value="1"/>
</dbReference>
<dbReference type="Gene3D" id="1.10.3210.40">
    <property type="match status" value="1"/>
</dbReference>
<dbReference type="EMBL" id="JANSLM010000029">
    <property type="protein sequence ID" value="MDT8843766.1"/>
    <property type="molecule type" value="Genomic_DNA"/>
</dbReference>
<feature type="compositionally biased region" description="Pro residues" evidence="1">
    <location>
        <begin position="254"/>
        <end position="265"/>
    </location>
</feature>
<proteinExistence type="predicted"/>
<organism evidence="3 4">
    <name type="scientific">Paraburkholderia fungorum</name>
    <dbReference type="NCBI Taxonomy" id="134537"/>
    <lineage>
        <taxon>Bacteria</taxon>
        <taxon>Pseudomonadati</taxon>
        <taxon>Pseudomonadota</taxon>
        <taxon>Betaproteobacteria</taxon>
        <taxon>Burkholderiales</taxon>
        <taxon>Burkholderiaceae</taxon>
        <taxon>Paraburkholderia</taxon>
    </lineage>
</organism>
<feature type="domain" description="Uncharacterised" evidence="2">
    <location>
        <begin position="11"/>
        <end position="196"/>
    </location>
</feature>
<feature type="compositionally biased region" description="Low complexity" evidence="1">
    <location>
        <begin position="266"/>
        <end position="290"/>
    </location>
</feature>
<comment type="caution">
    <text evidence="3">The sequence shown here is derived from an EMBL/GenBank/DDBJ whole genome shotgun (WGS) entry which is preliminary data.</text>
</comment>
<evidence type="ECO:0000259" key="2">
    <source>
        <dbReference type="Pfam" id="PF07514"/>
    </source>
</evidence>
<feature type="region of interest" description="Disordered" evidence="1">
    <location>
        <begin position="253"/>
        <end position="384"/>
    </location>
</feature>
<sequence>MSGRIAPDAAALIEQHQRRIDLITQCANEPNRGEFERKWLSVLRGCAAWFSTLPLSPQLYHDAGGAFRCTVETAFFAMRLASGRKFGTNLPSEQRRRIEPQYNYAVFLCATCSRLDEPYRYFQILRDTDRVEWNPSVHGALEPWLGNAHYRIVVRPVPLPVERMRTGMLAQVLIGSQLLAGLDGDVLAETFGAINPVPHPQGIETLLHKVVREAVNVADESDRKAQRGVFAPVSYTVPSAVQVAAELQAVVAPAPTPASPSPSPSPSAATSVPQGAPEAPAAQAATVEGPSASLSPSDAAVTPTPMQAAEGASQDRSASPSSEHMAASSPAARAQSLHEAIGITPGPDRVATVPEQKPVDPTGMRATPRAADTREKPEAPAGFDDVLKGLPNSVRELFVALREDVVAGSAKVEWNDKGLVIGKRLIGSYGLASSTLVEHMRKRSLMVADGSTDITLAPRAGQLILERPA</sequence>
<protein>
    <submittedName>
        <fullName evidence="3">TraI domain-containing protein</fullName>
    </submittedName>
</protein>
<gene>
    <name evidence="3" type="ORF">ParKJ_40930</name>
</gene>
<dbReference type="AlphaFoldDB" id="A0AAP5QGF9"/>
<dbReference type="Proteomes" id="UP001246473">
    <property type="component" value="Unassembled WGS sequence"/>
</dbReference>
<evidence type="ECO:0000256" key="1">
    <source>
        <dbReference type="SAM" id="MobiDB-lite"/>
    </source>
</evidence>
<reference evidence="3" key="1">
    <citation type="submission" date="2022-08" db="EMBL/GenBank/DDBJ databases">
        <authorList>
            <person name="Kim S.-J."/>
        </authorList>
    </citation>
    <scope>NUCLEOTIDE SEQUENCE</scope>
    <source>
        <strain evidence="3">KJ</strain>
    </source>
</reference>